<dbReference type="EMBL" id="CM056741">
    <property type="protein sequence ID" value="KAJ8687509.1"/>
    <property type="molecule type" value="Genomic_DNA"/>
</dbReference>
<accession>A0ACC2PW45</accession>
<name>A0ACC2PW45_9HYME</name>
<evidence type="ECO:0000313" key="1">
    <source>
        <dbReference type="EMBL" id="KAJ8687509.1"/>
    </source>
</evidence>
<keyword evidence="2" id="KW-1185">Reference proteome</keyword>
<evidence type="ECO:0000313" key="2">
    <source>
        <dbReference type="Proteomes" id="UP001239111"/>
    </source>
</evidence>
<comment type="caution">
    <text evidence="1">The sequence shown here is derived from an EMBL/GenBank/DDBJ whole genome shotgun (WGS) entry which is preliminary data.</text>
</comment>
<reference evidence="1" key="1">
    <citation type="submission" date="2023-04" db="EMBL/GenBank/DDBJ databases">
        <title>A chromosome-level genome assembly of the parasitoid wasp Eretmocerus hayati.</title>
        <authorList>
            <person name="Zhong Y."/>
            <person name="Liu S."/>
            <person name="Liu Y."/>
        </authorList>
    </citation>
    <scope>NUCLEOTIDE SEQUENCE</scope>
    <source>
        <strain evidence="1">ZJU_SS_LIU_2023</strain>
    </source>
</reference>
<dbReference type="Proteomes" id="UP001239111">
    <property type="component" value="Chromosome 1"/>
</dbReference>
<proteinExistence type="predicted"/>
<protein>
    <submittedName>
        <fullName evidence="1">Uncharacterized protein</fullName>
    </submittedName>
</protein>
<sequence length="253" mass="28934">MKRSIRDWKKPIGPLNVWKIIEGKERLADGSLKTVRFSLQDIPEIRFEDAVNQMCANFISDEVMCKSLDLKNDPDAVRDFGELWHYLLKLGLSIGAFKLNSKDEITELVGLNILFVSTDEMDQVLEDFTKNFRSPKSRLIFELMHEISEQADVRNIYGVDRYISALGLSIVPAYRGQKLGVHLLKIRDDIGKKYDIPATSTIFSAVTSQTQAERAGFEVALEKNYSEFKDEHGNPLFPTIECKSVKQMIKRLQ</sequence>
<organism evidence="1 2">
    <name type="scientific">Eretmocerus hayati</name>
    <dbReference type="NCBI Taxonomy" id="131215"/>
    <lineage>
        <taxon>Eukaryota</taxon>
        <taxon>Metazoa</taxon>
        <taxon>Ecdysozoa</taxon>
        <taxon>Arthropoda</taxon>
        <taxon>Hexapoda</taxon>
        <taxon>Insecta</taxon>
        <taxon>Pterygota</taxon>
        <taxon>Neoptera</taxon>
        <taxon>Endopterygota</taxon>
        <taxon>Hymenoptera</taxon>
        <taxon>Apocrita</taxon>
        <taxon>Proctotrupomorpha</taxon>
        <taxon>Chalcidoidea</taxon>
        <taxon>Aphelinidae</taxon>
        <taxon>Aphelininae</taxon>
        <taxon>Eretmocerus</taxon>
    </lineage>
</organism>
<gene>
    <name evidence="1" type="ORF">QAD02_023303</name>
</gene>